<proteinExistence type="predicted"/>
<evidence type="ECO:0000313" key="2">
    <source>
        <dbReference type="EMBL" id="OHW62076.1"/>
    </source>
</evidence>
<evidence type="ECO:0000259" key="1">
    <source>
        <dbReference type="Pfam" id="PF04230"/>
    </source>
</evidence>
<evidence type="ECO:0000313" key="3">
    <source>
        <dbReference type="Proteomes" id="UP000180254"/>
    </source>
</evidence>
<dbReference type="Proteomes" id="UP000180254">
    <property type="component" value="Unassembled WGS sequence"/>
</dbReference>
<name>A0A1S1V609_9FIRM</name>
<organism evidence="2 3">
    <name type="scientific">Andreesenia angusta</name>
    <dbReference type="NCBI Taxonomy" id="39480"/>
    <lineage>
        <taxon>Bacteria</taxon>
        <taxon>Bacillati</taxon>
        <taxon>Bacillota</taxon>
        <taxon>Tissierellia</taxon>
        <taxon>Tissierellales</taxon>
        <taxon>Gottschalkiaceae</taxon>
        <taxon>Andreesenia</taxon>
    </lineage>
</organism>
<feature type="domain" description="Polysaccharide pyruvyl transferase" evidence="1">
    <location>
        <begin position="14"/>
        <end position="297"/>
    </location>
</feature>
<dbReference type="NCBIfam" id="TIGR03609">
    <property type="entry name" value="S_layer_CsaB"/>
    <property type="match status" value="1"/>
</dbReference>
<protein>
    <submittedName>
        <fullName evidence="2">Colanic acid biosynthesis protein</fullName>
    </submittedName>
</protein>
<dbReference type="InterPro" id="IPR019896">
    <property type="entry name" value="Polysacch_pyruvyl_Trfase_CsaB"/>
</dbReference>
<accession>A0A1S1V609</accession>
<keyword evidence="3" id="KW-1185">Reference proteome</keyword>
<dbReference type="PANTHER" id="PTHR36836">
    <property type="entry name" value="COLANIC ACID BIOSYNTHESIS PROTEIN WCAK"/>
    <property type="match status" value="1"/>
</dbReference>
<dbReference type="InterPro" id="IPR007345">
    <property type="entry name" value="Polysacch_pyruvyl_Trfase"/>
</dbReference>
<dbReference type="RefSeq" id="WP_071063303.1">
    <property type="nucleotide sequence ID" value="NZ_MKIE01000005.1"/>
</dbReference>
<gene>
    <name evidence="2" type="ORF">EUAN_15240</name>
</gene>
<dbReference type="Pfam" id="PF04230">
    <property type="entry name" value="PS_pyruv_trans"/>
    <property type="match status" value="1"/>
</dbReference>
<reference evidence="2 3" key="1">
    <citation type="submission" date="2016-09" db="EMBL/GenBank/DDBJ databases">
        <title>Genome sequence of Eubacterium angustum.</title>
        <authorList>
            <person name="Poehlein A."/>
            <person name="Daniel R."/>
        </authorList>
    </citation>
    <scope>NUCLEOTIDE SEQUENCE [LARGE SCALE GENOMIC DNA]</scope>
    <source>
        <strain evidence="2 3">DSM 1989</strain>
    </source>
</reference>
<dbReference type="STRING" id="39480.EUAN_15240"/>
<comment type="caution">
    <text evidence="2">The sequence shown here is derived from an EMBL/GenBank/DDBJ whole genome shotgun (WGS) entry which is preliminary data.</text>
</comment>
<dbReference type="AlphaFoldDB" id="A0A1S1V609"/>
<dbReference type="PANTHER" id="PTHR36836:SF1">
    <property type="entry name" value="COLANIC ACID BIOSYNTHESIS PROTEIN WCAK"/>
    <property type="match status" value="1"/>
</dbReference>
<dbReference type="SUPFAM" id="SSF53756">
    <property type="entry name" value="UDP-Glycosyltransferase/glycogen phosphorylase"/>
    <property type="match status" value="1"/>
</dbReference>
<dbReference type="Gene3D" id="3.40.50.2000">
    <property type="entry name" value="Glycogen Phosphorylase B"/>
    <property type="match status" value="1"/>
</dbReference>
<dbReference type="EMBL" id="MKIE01000005">
    <property type="protein sequence ID" value="OHW62076.1"/>
    <property type="molecule type" value="Genomic_DNA"/>
</dbReference>
<sequence>MSKITISGYYGFNNIGDESILRALVSDLKTNVENIDITVLSKNPELTESKHSVKAISRKNPFQIISSIKKCDLLISGGGSLLQDSTSKKSIIYYLAIMCIGIMLRKKVLIYSQGIGPISHSLNKKLTKHVLDRVDVITLRDGKSEQELRKLNVKNPNIYVTADPVVALEPGDLSKGLEMLEKEGLKQNGRKLVGFAIRGKAKSDKFIADIAALSDKLVEELDLRVVFIPFHHGEDIDILSEIEAKMKNEAIFLNKSYEIPELLGILGNMDLLVGERLHSIIFSAVMSVPMIALSYDPKIENFMGNISESVFAKIDELDFKLLYDEIARKLEFECENKNRIKKKMSYLREKLKKNTSEIDRLLEK</sequence>